<proteinExistence type="predicted"/>
<dbReference type="PANTHER" id="PTHR44307:SF2">
    <property type="entry name" value="PHOSPHOETHANOLAMINE METHYLTRANSFERASE ISOFORM X1"/>
    <property type="match status" value="1"/>
</dbReference>
<dbReference type="InterPro" id="IPR013216">
    <property type="entry name" value="Methyltransf_11"/>
</dbReference>
<accession>A0A4R9KDY0</accession>
<keyword evidence="7" id="KW-1185">Reference proteome</keyword>
<evidence type="ECO:0000313" key="6">
    <source>
        <dbReference type="EMBL" id="TGL63392.1"/>
    </source>
</evidence>
<dbReference type="GO" id="GO:0008757">
    <property type="term" value="F:S-adenosylmethionine-dependent methyltransferase activity"/>
    <property type="evidence" value="ECO:0007669"/>
    <property type="project" value="InterPro"/>
</dbReference>
<protein>
    <submittedName>
        <fullName evidence="6">Class I SAM-dependent methyltransferase</fullName>
    </submittedName>
</protein>
<dbReference type="GO" id="GO:0032259">
    <property type="term" value="P:methylation"/>
    <property type="evidence" value="ECO:0007669"/>
    <property type="project" value="UniProtKB-KW"/>
</dbReference>
<comment type="pathway">
    <text evidence="4">Phospholipid metabolism.</text>
</comment>
<evidence type="ECO:0000256" key="2">
    <source>
        <dbReference type="ARBA" id="ARBA00022603"/>
    </source>
</evidence>
<dbReference type="AlphaFoldDB" id="A0A4R9KDY0"/>
<reference evidence="6" key="1">
    <citation type="journal article" date="2019" name="PLoS Negl. Trop. Dis.">
        <title>Revisiting the worldwide diversity of Leptospira species in the environment.</title>
        <authorList>
            <person name="Vincent A.T."/>
            <person name="Schiettekatte O."/>
            <person name="Bourhy P."/>
            <person name="Veyrier F.J."/>
            <person name="Picardeau M."/>
        </authorList>
    </citation>
    <scope>NUCLEOTIDE SEQUENCE [LARGE SCALE GENOMIC DNA]</scope>
    <source>
        <strain evidence="6">201702455</strain>
    </source>
</reference>
<comment type="caution">
    <text evidence="6">The sequence shown here is derived from an EMBL/GenBank/DDBJ whole genome shotgun (WGS) entry which is preliminary data.</text>
</comment>
<comment type="pathway">
    <text evidence="1">Lipid metabolism.</text>
</comment>
<evidence type="ECO:0000256" key="3">
    <source>
        <dbReference type="ARBA" id="ARBA00022679"/>
    </source>
</evidence>
<gene>
    <name evidence="6" type="ORF">EHQ64_05400</name>
</gene>
<sequence length="306" mass="35415">MEDYPLKKETFTHHYFPTTPKTNLWSSVQLLFGGEEGIPTDLSHLYLNESGGSWANLGFWEETDDYSTACEDLAEHLGRVAGLNQNSKILDIGFGCGDQFRIWENLFEVSPKNITALNISKTQLEYAKSKYKDKTSSPDLILGSLEKLEEFENESFDIVLGLDSLYFIPNRELLISEVYRILKKGGAFVSAEILFADRKISFWESWKRSLIVRMARMSPDLKNVEEIVSDYSVLGFNFEVLERIDPFVFPGFSEFILSKIRSDKKIPKRLANRYKMLGEYFGSETIKKHFEYWIYKVRKPESQPIV</sequence>
<evidence type="ECO:0000313" key="7">
    <source>
        <dbReference type="Proteomes" id="UP000297762"/>
    </source>
</evidence>
<dbReference type="Gene3D" id="3.40.50.150">
    <property type="entry name" value="Vaccinia Virus protein VP39"/>
    <property type="match status" value="1"/>
</dbReference>
<dbReference type="CDD" id="cd02440">
    <property type="entry name" value="AdoMet_MTases"/>
    <property type="match status" value="1"/>
</dbReference>
<dbReference type="RefSeq" id="WP_135648476.1">
    <property type="nucleotide sequence ID" value="NZ_RQGF01000012.1"/>
</dbReference>
<dbReference type="PANTHER" id="PTHR44307">
    <property type="entry name" value="PHOSPHOETHANOLAMINE METHYLTRANSFERASE"/>
    <property type="match status" value="1"/>
</dbReference>
<organism evidence="6 7">
    <name type="scientific">Leptospira sarikeiensis</name>
    <dbReference type="NCBI Taxonomy" id="2484943"/>
    <lineage>
        <taxon>Bacteria</taxon>
        <taxon>Pseudomonadati</taxon>
        <taxon>Spirochaetota</taxon>
        <taxon>Spirochaetia</taxon>
        <taxon>Leptospirales</taxon>
        <taxon>Leptospiraceae</taxon>
        <taxon>Leptospira</taxon>
    </lineage>
</organism>
<dbReference type="EMBL" id="RQGF01000012">
    <property type="protein sequence ID" value="TGL63392.1"/>
    <property type="molecule type" value="Genomic_DNA"/>
</dbReference>
<name>A0A4R9KDY0_9LEPT</name>
<dbReference type="OrthoDB" id="9772751at2"/>
<dbReference type="SUPFAM" id="SSF53335">
    <property type="entry name" value="S-adenosyl-L-methionine-dependent methyltransferases"/>
    <property type="match status" value="1"/>
</dbReference>
<evidence type="ECO:0000256" key="1">
    <source>
        <dbReference type="ARBA" id="ARBA00005189"/>
    </source>
</evidence>
<evidence type="ECO:0000256" key="4">
    <source>
        <dbReference type="ARBA" id="ARBA00025707"/>
    </source>
</evidence>
<feature type="domain" description="Methyltransferase type 11" evidence="5">
    <location>
        <begin position="90"/>
        <end position="189"/>
    </location>
</feature>
<keyword evidence="2 6" id="KW-0489">Methyltransferase</keyword>
<evidence type="ECO:0000259" key="5">
    <source>
        <dbReference type="Pfam" id="PF08241"/>
    </source>
</evidence>
<dbReference type="InterPro" id="IPR029063">
    <property type="entry name" value="SAM-dependent_MTases_sf"/>
</dbReference>
<keyword evidence="3 6" id="KW-0808">Transferase</keyword>
<dbReference type="Proteomes" id="UP000297762">
    <property type="component" value="Unassembled WGS sequence"/>
</dbReference>
<dbReference type="Pfam" id="PF08241">
    <property type="entry name" value="Methyltransf_11"/>
    <property type="match status" value="1"/>
</dbReference>